<name>A0A0D8X8A5_DICVI</name>
<dbReference type="Proteomes" id="UP000053766">
    <property type="component" value="Unassembled WGS sequence"/>
</dbReference>
<dbReference type="AlphaFoldDB" id="A0A0D8X8A5"/>
<reference evidence="1 2" key="1">
    <citation type="submission" date="2013-11" db="EMBL/GenBank/DDBJ databases">
        <title>Draft genome of the bovine lungworm Dictyocaulus viviparus.</title>
        <authorList>
            <person name="Mitreva M."/>
        </authorList>
    </citation>
    <scope>NUCLEOTIDE SEQUENCE [LARGE SCALE GENOMIC DNA]</scope>
    <source>
        <strain evidence="1 2">HannoverDv2000</strain>
    </source>
</reference>
<dbReference type="Gene3D" id="1.10.287.70">
    <property type="match status" value="1"/>
</dbReference>
<dbReference type="STRING" id="29172.A0A0D8X8A5"/>
<reference evidence="2" key="2">
    <citation type="journal article" date="2016" name="Sci. Rep.">
        <title>Dictyocaulus viviparus genome, variome and transcriptome elucidate lungworm biology and support future intervention.</title>
        <authorList>
            <person name="McNulty S.N."/>
            <person name="Strube C."/>
            <person name="Rosa B.A."/>
            <person name="Martin J.C."/>
            <person name="Tyagi R."/>
            <person name="Choi Y.J."/>
            <person name="Wang Q."/>
            <person name="Hallsworth Pepin K."/>
            <person name="Zhang X."/>
            <person name="Ozersky P."/>
            <person name="Wilson R.K."/>
            <person name="Sternberg P.W."/>
            <person name="Gasser R.B."/>
            <person name="Mitreva M."/>
        </authorList>
    </citation>
    <scope>NUCLEOTIDE SEQUENCE [LARGE SCALE GENOMIC DNA]</scope>
    <source>
        <strain evidence="2">HannoverDv2000</strain>
    </source>
</reference>
<dbReference type="EMBL" id="KN718496">
    <property type="protein sequence ID" value="KJH40017.1"/>
    <property type="molecule type" value="Genomic_DNA"/>
</dbReference>
<evidence type="ECO:0000313" key="2">
    <source>
        <dbReference type="Proteomes" id="UP000053766"/>
    </source>
</evidence>
<feature type="non-terminal residue" evidence="1">
    <location>
        <position position="1"/>
    </location>
</feature>
<gene>
    <name evidence="1" type="ORF">DICVIV_14070</name>
</gene>
<keyword evidence="2" id="KW-1185">Reference proteome</keyword>
<dbReference type="OrthoDB" id="297496at2759"/>
<proteinExistence type="predicted"/>
<accession>A0A0D8X8A5</accession>
<protein>
    <submittedName>
        <fullName evidence="1">Uncharacterized protein</fullName>
    </submittedName>
</protein>
<organism evidence="1 2">
    <name type="scientific">Dictyocaulus viviparus</name>
    <name type="common">Bovine lungworm</name>
    <dbReference type="NCBI Taxonomy" id="29172"/>
    <lineage>
        <taxon>Eukaryota</taxon>
        <taxon>Metazoa</taxon>
        <taxon>Ecdysozoa</taxon>
        <taxon>Nematoda</taxon>
        <taxon>Chromadorea</taxon>
        <taxon>Rhabditida</taxon>
        <taxon>Rhabditina</taxon>
        <taxon>Rhabditomorpha</taxon>
        <taxon>Strongyloidea</taxon>
        <taxon>Metastrongylidae</taxon>
        <taxon>Dictyocaulus</taxon>
    </lineage>
</organism>
<sequence length="66" mass="7448">VVGYALLGAVIFQAVERPHEEQIQSSVTAARGRAVDVVWNATFRVNRLNQDQWKSAVYKEVRLHIG</sequence>
<evidence type="ECO:0000313" key="1">
    <source>
        <dbReference type="EMBL" id="KJH40017.1"/>
    </source>
</evidence>